<dbReference type="EMBL" id="BT132767">
    <property type="protein sequence ID" value="AEV53910.1"/>
    <property type="molecule type" value="mRNA"/>
</dbReference>
<reference evidence="1" key="1">
    <citation type="submission" date="2011-12" db="EMBL/GenBank/DDBJ databases">
        <authorList>
            <person name="Carlson J."/>
            <person name="Booth B."/>
            <person name="Frise E."/>
            <person name="Sandler J."/>
            <person name="Wan K."/>
            <person name="Yu C."/>
            <person name="Celniker S."/>
        </authorList>
    </citation>
    <scope>NUCLEOTIDE SEQUENCE</scope>
</reference>
<organism evidence="1">
    <name type="scientific">Drosophila melanogaster</name>
    <name type="common">Fruit fly</name>
    <dbReference type="NCBI Taxonomy" id="7227"/>
    <lineage>
        <taxon>Eukaryota</taxon>
        <taxon>Metazoa</taxon>
        <taxon>Ecdysozoa</taxon>
        <taxon>Arthropoda</taxon>
        <taxon>Hexapoda</taxon>
        <taxon>Insecta</taxon>
        <taxon>Pterygota</taxon>
        <taxon>Neoptera</taxon>
        <taxon>Endopterygota</taxon>
        <taxon>Diptera</taxon>
        <taxon>Brachycera</taxon>
        <taxon>Muscomorpha</taxon>
        <taxon>Ephydroidea</taxon>
        <taxon>Drosophilidae</taxon>
        <taxon>Drosophila</taxon>
        <taxon>Sophophora</taxon>
    </lineage>
</organism>
<accession>H0RN64</accession>
<sequence>MLRTSALKVCCCNLCCFYYLENSSTYAEPIYNITHCQDSILIFLTFFKEPPKEYNVRKFSIQL</sequence>
<dbReference type="AlphaFoldDB" id="H0RN64"/>
<protein>
    <submittedName>
        <fullName evidence="1">MIP32812p1</fullName>
    </submittedName>
</protein>
<name>H0RN64_DROME</name>
<proteinExistence type="evidence at transcript level"/>
<evidence type="ECO:0000313" key="1">
    <source>
        <dbReference type="EMBL" id="AEV53910.1"/>
    </source>
</evidence>